<proteinExistence type="predicted"/>
<organism evidence="1 2">
    <name type="scientific">Dallia pectoralis</name>
    <name type="common">Alaska blackfish</name>
    <dbReference type="NCBI Taxonomy" id="75939"/>
    <lineage>
        <taxon>Eukaryota</taxon>
        <taxon>Metazoa</taxon>
        <taxon>Chordata</taxon>
        <taxon>Craniata</taxon>
        <taxon>Vertebrata</taxon>
        <taxon>Euteleostomi</taxon>
        <taxon>Actinopterygii</taxon>
        <taxon>Neopterygii</taxon>
        <taxon>Teleostei</taxon>
        <taxon>Protacanthopterygii</taxon>
        <taxon>Esociformes</taxon>
        <taxon>Umbridae</taxon>
        <taxon>Dallia</taxon>
    </lineage>
</organism>
<name>A0ACC2GLW4_DALPE</name>
<evidence type="ECO:0000313" key="2">
    <source>
        <dbReference type="Proteomes" id="UP001157502"/>
    </source>
</evidence>
<gene>
    <name evidence="1" type="ORF">DPEC_G00139420</name>
</gene>
<sequence>MAAVATPAPKMAAAVTPASTMVPAVTPAPKMAVVVTPAPKMAAAVSPASTMAPAVPPAFKMAVVSAAHPGLLPVSLWLRITDVLLKPGEITSEGDGATQGEPSDARPLFSQPHTLPPPVLHPHGLSAAEPCRDI</sequence>
<protein>
    <submittedName>
        <fullName evidence="1">Uncharacterized protein</fullName>
    </submittedName>
</protein>
<dbReference type="EMBL" id="CM055738">
    <property type="protein sequence ID" value="KAJ8004739.1"/>
    <property type="molecule type" value="Genomic_DNA"/>
</dbReference>
<accession>A0ACC2GLW4</accession>
<dbReference type="Proteomes" id="UP001157502">
    <property type="component" value="Chromosome 11"/>
</dbReference>
<evidence type="ECO:0000313" key="1">
    <source>
        <dbReference type="EMBL" id="KAJ8004739.1"/>
    </source>
</evidence>
<keyword evidence="2" id="KW-1185">Reference proteome</keyword>
<reference evidence="1" key="1">
    <citation type="submission" date="2021-05" db="EMBL/GenBank/DDBJ databases">
        <authorList>
            <person name="Pan Q."/>
            <person name="Jouanno E."/>
            <person name="Zahm M."/>
            <person name="Klopp C."/>
            <person name="Cabau C."/>
            <person name="Louis A."/>
            <person name="Berthelot C."/>
            <person name="Parey E."/>
            <person name="Roest Crollius H."/>
            <person name="Montfort J."/>
            <person name="Robinson-Rechavi M."/>
            <person name="Bouchez O."/>
            <person name="Lampietro C."/>
            <person name="Lopez Roques C."/>
            <person name="Donnadieu C."/>
            <person name="Postlethwait J."/>
            <person name="Bobe J."/>
            <person name="Dillon D."/>
            <person name="Chandos A."/>
            <person name="von Hippel F."/>
            <person name="Guiguen Y."/>
        </authorList>
    </citation>
    <scope>NUCLEOTIDE SEQUENCE</scope>
    <source>
        <strain evidence="1">YG-Jan2019</strain>
    </source>
</reference>
<comment type="caution">
    <text evidence="1">The sequence shown here is derived from an EMBL/GenBank/DDBJ whole genome shotgun (WGS) entry which is preliminary data.</text>
</comment>